<organism evidence="4 5">
    <name type="scientific">Galactobacter valiniphilus</name>
    <dbReference type="NCBI Taxonomy" id="2676122"/>
    <lineage>
        <taxon>Bacteria</taxon>
        <taxon>Bacillati</taxon>
        <taxon>Actinomycetota</taxon>
        <taxon>Actinomycetes</taxon>
        <taxon>Micrococcales</taxon>
        <taxon>Micrococcaceae</taxon>
        <taxon>Galactobacter</taxon>
    </lineage>
</organism>
<keyword evidence="2" id="KW-0560">Oxidoreductase</keyword>
<comment type="caution">
    <text evidence="4">The sequence shown here is derived from an EMBL/GenBank/DDBJ whole genome shotgun (WGS) entry which is preliminary data.</text>
</comment>
<keyword evidence="5" id="KW-1185">Reference proteome</keyword>
<dbReference type="InterPro" id="IPR002347">
    <property type="entry name" value="SDR_fam"/>
</dbReference>
<accession>A0A399JFW8</accession>
<name>A0A399JFW8_9MICC</name>
<dbReference type="AlphaFoldDB" id="A0A399JFW8"/>
<dbReference type="EMBL" id="QQXK01000006">
    <property type="protein sequence ID" value="RII43052.1"/>
    <property type="molecule type" value="Genomic_DNA"/>
</dbReference>
<gene>
    <name evidence="4" type="ORF">DWB68_04535</name>
</gene>
<dbReference type="SUPFAM" id="SSF51735">
    <property type="entry name" value="NAD(P)-binding Rossmann-fold domains"/>
    <property type="match status" value="1"/>
</dbReference>
<reference evidence="4 5" key="1">
    <citation type="submission" date="2018-07" db="EMBL/GenBank/DDBJ databases">
        <title>Arthrobacter sp. nov., isolated from raw cow's milk with high bacterial count.</title>
        <authorList>
            <person name="Hahne J."/>
            <person name="Isele D."/>
            <person name="Lipski A."/>
        </authorList>
    </citation>
    <scope>NUCLEOTIDE SEQUENCE [LARGE SCALE GENOMIC DNA]</scope>
    <source>
        <strain evidence="4 5">JZ R-35</strain>
    </source>
</reference>
<dbReference type="PANTHER" id="PTHR44196:SF1">
    <property type="entry name" value="DEHYDROGENASE_REDUCTASE SDR FAMILY MEMBER 7B"/>
    <property type="match status" value="1"/>
</dbReference>
<comment type="similarity">
    <text evidence="1">Belongs to the short-chain dehydrogenases/reductases (SDR) family.</text>
</comment>
<dbReference type="GO" id="GO:0016491">
    <property type="term" value="F:oxidoreductase activity"/>
    <property type="evidence" value="ECO:0007669"/>
    <property type="project" value="UniProtKB-KW"/>
</dbReference>
<evidence type="ECO:0000256" key="2">
    <source>
        <dbReference type="ARBA" id="ARBA00023002"/>
    </source>
</evidence>
<protein>
    <submittedName>
        <fullName evidence="4">SDR family NAD(P)-dependent oxidoreductase</fullName>
    </submittedName>
</protein>
<sequence>MPRCGLHCRGGFERPRLSLGRSAGENGASEHRYQTHVKTRRGTRMAGQVAGKHVVIVGASNPTGLAIAAAFAEAGAVVDVLARTPEQAELIGLRLGAHPAVHASALDYASDAALTAAAERIEGQRGPVDHVVVCLRYGGRGDAVWGGEGEIGEVYSAMARAWLPRMPEGGSFHFLICGDRPSVGLKPQGPALVSRHEACAAACGDLRRVFLVAAGPEDASTASATVGLAGDPGRGSEKIVMPGAFVGDPGWEALLAARAQLDTRLEQGQAHEA</sequence>
<feature type="region of interest" description="Disordered" evidence="3">
    <location>
        <begin position="17"/>
        <end position="38"/>
    </location>
</feature>
<evidence type="ECO:0000256" key="3">
    <source>
        <dbReference type="SAM" id="MobiDB-lite"/>
    </source>
</evidence>
<evidence type="ECO:0000256" key="1">
    <source>
        <dbReference type="ARBA" id="ARBA00006484"/>
    </source>
</evidence>
<proteinExistence type="inferred from homology"/>
<dbReference type="Proteomes" id="UP000265419">
    <property type="component" value="Unassembled WGS sequence"/>
</dbReference>
<dbReference type="GO" id="GO:0016020">
    <property type="term" value="C:membrane"/>
    <property type="evidence" value="ECO:0007669"/>
    <property type="project" value="TreeGrafter"/>
</dbReference>
<dbReference type="Pfam" id="PF00106">
    <property type="entry name" value="adh_short"/>
    <property type="match status" value="1"/>
</dbReference>
<dbReference type="InterPro" id="IPR036291">
    <property type="entry name" value="NAD(P)-bd_dom_sf"/>
</dbReference>
<dbReference type="Gene3D" id="3.40.50.720">
    <property type="entry name" value="NAD(P)-binding Rossmann-like Domain"/>
    <property type="match status" value="1"/>
</dbReference>
<dbReference type="PANTHER" id="PTHR44196">
    <property type="entry name" value="DEHYDROGENASE/REDUCTASE SDR FAMILY MEMBER 7B"/>
    <property type="match status" value="1"/>
</dbReference>
<evidence type="ECO:0000313" key="5">
    <source>
        <dbReference type="Proteomes" id="UP000265419"/>
    </source>
</evidence>
<evidence type="ECO:0000313" key="4">
    <source>
        <dbReference type="EMBL" id="RII43052.1"/>
    </source>
</evidence>